<protein>
    <recommendedName>
        <fullName evidence="1">Mycothiol-dependent maleylpyruvate isomerase metal-binding domain-containing protein</fullName>
    </recommendedName>
</protein>
<dbReference type="Pfam" id="PF11716">
    <property type="entry name" value="MDMPI_N"/>
    <property type="match status" value="1"/>
</dbReference>
<dbReference type="InterPro" id="IPR024344">
    <property type="entry name" value="MDMPI_metal-binding"/>
</dbReference>
<dbReference type="InterPro" id="IPR034660">
    <property type="entry name" value="DinB/YfiT-like"/>
</dbReference>
<dbReference type="OrthoDB" id="8481083at2"/>
<gene>
    <name evidence="2" type="ORF">SERN_0689</name>
</gene>
<evidence type="ECO:0000313" key="3">
    <source>
        <dbReference type="Proteomes" id="UP000297318"/>
    </source>
</evidence>
<comment type="caution">
    <text evidence="2">The sequence shown here is derived from an EMBL/GenBank/DDBJ whole genome shotgun (WGS) entry which is preliminary data.</text>
</comment>
<proteinExistence type="predicted"/>
<dbReference type="Gene3D" id="1.20.120.450">
    <property type="entry name" value="dinb family like domain"/>
    <property type="match status" value="1"/>
</dbReference>
<dbReference type="AlphaFoldDB" id="A0A4Z1EAK7"/>
<accession>A0A4Z1EAK7</accession>
<organism evidence="2 3">
    <name type="scientific">Serinibacter arcticus</name>
    <dbReference type="NCBI Taxonomy" id="1655435"/>
    <lineage>
        <taxon>Bacteria</taxon>
        <taxon>Bacillati</taxon>
        <taxon>Actinomycetota</taxon>
        <taxon>Actinomycetes</taxon>
        <taxon>Micrococcales</taxon>
        <taxon>Beutenbergiaceae</taxon>
        <taxon>Serinibacter</taxon>
    </lineage>
</organism>
<reference evidence="2 3" key="1">
    <citation type="submission" date="2018-11" db="EMBL/GenBank/DDBJ databases">
        <title>Complete genome sequencing of the Actinobacteria Serinibacter sp. K3-2.</title>
        <authorList>
            <person name="Rakitin A.L."/>
            <person name="Beletsky A.V."/>
            <person name="Mardanov A.V."/>
            <person name="Ravin N.V."/>
            <person name="Gromova A.S."/>
            <person name="Filippova S.N."/>
            <person name="Gal'Chenko V.F."/>
        </authorList>
    </citation>
    <scope>NUCLEOTIDE SEQUENCE [LARGE SCALE GENOMIC DNA]</scope>
    <source>
        <strain evidence="2 3">K3-2</strain>
    </source>
</reference>
<keyword evidence="3" id="KW-1185">Reference proteome</keyword>
<dbReference type="SUPFAM" id="SSF109854">
    <property type="entry name" value="DinB/YfiT-like putative metalloenzymes"/>
    <property type="match status" value="1"/>
</dbReference>
<feature type="domain" description="Mycothiol-dependent maleylpyruvate isomerase metal-binding" evidence="1">
    <location>
        <begin position="15"/>
        <end position="163"/>
    </location>
</feature>
<sequence length="241" mass="25818">MTDADVTPAQLDADLAEQWDAVVDWLRTLEDTALDTPTPLPGWRVRDLVAHLGEAMGVLARAEPVDVGTVVADRPERRHDLASYLASYADNADGIHARAVEVADEQADDPAAAVEERGAAALAHLAQLRSDGVALVRVRRGIVPLDQLVTTRLVELVVHADDLSRSVHGAAAVDPTARTIVSGALLAILRRRSGYEVDVVDERAWVRLATGRLGWADRGDALRSGNLAEGLPDLSAYLPLV</sequence>
<evidence type="ECO:0000259" key="1">
    <source>
        <dbReference type="Pfam" id="PF11716"/>
    </source>
</evidence>
<name>A0A4Z1EAK7_9MICO</name>
<dbReference type="EMBL" id="RHPJ01000001">
    <property type="protein sequence ID" value="TGO06497.1"/>
    <property type="molecule type" value="Genomic_DNA"/>
</dbReference>
<dbReference type="GO" id="GO:0046872">
    <property type="term" value="F:metal ion binding"/>
    <property type="evidence" value="ECO:0007669"/>
    <property type="project" value="InterPro"/>
</dbReference>
<evidence type="ECO:0000313" key="2">
    <source>
        <dbReference type="EMBL" id="TGO06497.1"/>
    </source>
</evidence>
<dbReference type="InterPro" id="IPR017517">
    <property type="entry name" value="Maleyloyr_isom"/>
</dbReference>
<dbReference type="RefSeq" id="WP_135848687.1">
    <property type="nucleotide sequence ID" value="NZ_RHPJ01000001.1"/>
</dbReference>
<dbReference type="Proteomes" id="UP000297318">
    <property type="component" value="Unassembled WGS sequence"/>
</dbReference>
<dbReference type="NCBIfam" id="TIGR03083">
    <property type="entry name" value="maleylpyruvate isomerase family mycothiol-dependent enzyme"/>
    <property type="match status" value="1"/>
</dbReference>